<dbReference type="AlphaFoldDB" id="A0A0F9ASS4"/>
<reference evidence="1" key="1">
    <citation type="journal article" date="2015" name="Nature">
        <title>Complex archaea that bridge the gap between prokaryotes and eukaryotes.</title>
        <authorList>
            <person name="Spang A."/>
            <person name="Saw J.H."/>
            <person name="Jorgensen S.L."/>
            <person name="Zaremba-Niedzwiedzka K."/>
            <person name="Martijn J."/>
            <person name="Lind A.E."/>
            <person name="van Eijk R."/>
            <person name="Schleper C."/>
            <person name="Guy L."/>
            <person name="Ettema T.J."/>
        </authorList>
    </citation>
    <scope>NUCLEOTIDE SEQUENCE</scope>
</reference>
<proteinExistence type="predicted"/>
<name>A0A0F9ASS4_9ZZZZ</name>
<comment type="caution">
    <text evidence="1">The sequence shown here is derived from an EMBL/GenBank/DDBJ whole genome shotgun (WGS) entry which is preliminary data.</text>
</comment>
<accession>A0A0F9ASS4</accession>
<dbReference type="EMBL" id="LAZR01044429">
    <property type="protein sequence ID" value="KKL04667.1"/>
    <property type="molecule type" value="Genomic_DNA"/>
</dbReference>
<organism evidence="1">
    <name type="scientific">marine sediment metagenome</name>
    <dbReference type="NCBI Taxonomy" id="412755"/>
    <lineage>
        <taxon>unclassified sequences</taxon>
        <taxon>metagenomes</taxon>
        <taxon>ecological metagenomes</taxon>
    </lineage>
</organism>
<gene>
    <name evidence="1" type="ORF">LCGC14_2613750</name>
</gene>
<sequence>MKRRTVISLARDLDDDQVEALKAVYSAMCALRVVNADGRLTRLGLADDRDALTSFGKAVAIFTSKDCAWCGGECRRPWMNRRGEVFCSRSHREESNAALKRLVARESGERTETCS</sequence>
<evidence type="ECO:0000313" key="1">
    <source>
        <dbReference type="EMBL" id="KKL04667.1"/>
    </source>
</evidence>
<protein>
    <submittedName>
        <fullName evidence="1">Uncharacterized protein</fullName>
    </submittedName>
</protein>